<reference evidence="3" key="2">
    <citation type="submission" date="2014-05" db="EMBL/GenBank/DDBJ databases">
        <title>Draft genome sequence of Virgibacillus massiliensis Vm-5.</title>
        <authorList>
            <person name="Khelaifia S."/>
            <person name="Croce O."/>
            <person name="Lagier J.C."/>
            <person name="Raoult D."/>
        </authorList>
    </citation>
    <scope>NUCLEOTIDE SEQUENCE [LARGE SCALE GENOMIC DNA]</scope>
    <source>
        <strain evidence="3">Vm-5</strain>
    </source>
</reference>
<evidence type="ECO:0000313" key="3">
    <source>
        <dbReference type="Proteomes" id="UP000028875"/>
    </source>
</evidence>
<keyword evidence="2" id="KW-0808">Transferase</keyword>
<feature type="domain" description="N-acetyltransferase" evidence="1">
    <location>
        <begin position="36"/>
        <end position="200"/>
    </location>
</feature>
<dbReference type="EMBL" id="CCDP010000002">
    <property type="protein sequence ID" value="CDQ40596.1"/>
    <property type="molecule type" value="Genomic_DNA"/>
</dbReference>
<dbReference type="AlphaFoldDB" id="A0A024QF71"/>
<organism evidence="2 3">
    <name type="scientific">Virgibacillus massiliensis</name>
    <dbReference type="NCBI Taxonomy" id="1462526"/>
    <lineage>
        <taxon>Bacteria</taxon>
        <taxon>Bacillati</taxon>
        <taxon>Bacillota</taxon>
        <taxon>Bacilli</taxon>
        <taxon>Bacillales</taxon>
        <taxon>Bacillaceae</taxon>
        <taxon>Virgibacillus</taxon>
    </lineage>
</organism>
<keyword evidence="3" id="KW-1185">Reference proteome</keyword>
<protein>
    <submittedName>
        <fullName evidence="2">Putative acetyltransferase</fullName>
    </submittedName>
</protein>
<dbReference type="InterPro" id="IPR016181">
    <property type="entry name" value="Acyl_CoA_acyltransferase"/>
</dbReference>
<dbReference type="CDD" id="cd04301">
    <property type="entry name" value="NAT_SF"/>
    <property type="match status" value="1"/>
</dbReference>
<evidence type="ECO:0000313" key="2">
    <source>
        <dbReference type="EMBL" id="CDQ40596.1"/>
    </source>
</evidence>
<accession>A0A024QF71</accession>
<sequence>MLQFDKRAQFWSKNLRFIYESVHLMEKLLFELRCVMEIRKANSNDALGVAKVQVNSWKTTYNNIVPDEYLEQMTYENREKKWKDIIPKQDVFVAENNKGEIVGFSNAGEERTGKYPDYKGELYAIYILKEHQGKGIGKLLLNPVVESLKDKNIFSMAVSVLEENKSRLFYEHLGAKEIDSVRIEVLGKGLNELVYGWDDIKTIF</sequence>
<dbReference type="InterPro" id="IPR000182">
    <property type="entry name" value="GNAT_dom"/>
</dbReference>
<dbReference type="Gene3D" id="3.40.630.30">
    <property type="match status" value="1"/>
</dbReference>
<reference evidence="2 3" key="1">
    <citation type="submission" date="2014-03" db="EMBL/GenBank/DDBJ databases">
        <authorList>
            <person name="Urmite Genomes U."/>
        </authorList>
    </citation>
    <scope>NUCLEOTIDE SEQUENCE [LARGE SCALE GENOMIC DNA]</scope>
    <source>
        <strain evidence="2 3">Vm-5</strain>
    </source>
</reference>
<name>A0A024QF71_9BACI</name>
<proteinExistence type="predicted"/>
<comment type="caution">
    <text evidence="2">The sequence shown here is derived from an EMBL/GenBank/DDBJ whole genome shotgun (WGS) entry which is preliminary data.</text>
</comment>
<dbReference type="eggNOG" id="COG1247">
    <property type="taxonomic scope" value="Bacteria"/>
</dbReference>
<gene>
    <name evidence="2" type="ORF">BN990_02922</name>
</gene>
<dbReference type="Proteomes" id="UP000028875">
    <property type="component" value="Unassembled WGS sequence"/>
</dbReference>
<dbReference type="Pfam" id="PF00583">
    <property type="entry name" value="Acetyltransf_1"/>
    <property type="match status" value="1"/>
</dbReference>
<dbReference type="GO" id="GO:0016747">
    <property type="term" value="F:acyltransferase activity, transferring groups other than amino-acyl groups"/>
    <property type="evidence" value="ECO:0007669"/>
    <property type="project" value="InterPro"/>
</dbReference>
<dbReference type="PROSITE" id="PS51186">
    <property type="entry name" value="GNAT"/>
    <property type="match status" value="1"/>
</dbReference>
<dbReference type="STRING" id="1462526.BN990_02922"/>
<evidence type="ECO:0000259" key="1">
    <source>
        <dbReference type="PROSITE" id="PS51186"/>
    </source>
</evidence>
<dbReference type="SUPFAM" id="SSF55729">
    <property type="entry name" value="Acyl-CoA N-acyltransferases (Nat)"/>
    <property type="match status" value="1"/>
</dbReference>